<dbReference type="Proteomes" id="UP000033551">
    <property type="component" value="Unassembled WGS sequence"/>
</dbReference>
<dbReference type="EMBL" id="JZWV01000378">
    <property type="protein sequence ID" value="KJY32986.1"/>
    <property type="molecule type" value="Genomic_DNA"/>
</dbReference>
<dbReference type="AlphaFoldDB" id="A0A0F4JJ70"/>
<evidence type="ECO:0000313" key="2">
    <source>
        <dbReference type="Proteomes" id="UP000033551"/>
    </source>
</evidence>
<dbReference type="RefSeq" id="WP_045947942.1">
    <property type="nucleotide sequence ID" value="NZ_JZWV01000378.1"/>
</dbReference>
<dbReference type="STRING" id="68223.GCA_002028425_02486"/>
<sequence length="209" mass="21094">MNEITPPATFPYQPISPARRKRKQVLGAAGTVLGLAAGAFLGKWAVHAALGGPEDAGRYKLVPPASFQGLALQESGPRVDAIKQGQGTPKKGTTPVAVVYADPSGTAQLVVSGAAGTFTDDDPGAALTRGLHDMGVNGAVTEDSGAPAGGAMRCGTVPVGAEQLTMCMWADHSSLVTVTVPVENKPVALDALAAQTRALRGAMEVPAGS</sequence>
<gene>
    <name evidence="1" type="ORF">VR44_14800</name>
</gene>
<organism evidence="1 2">
    <name type="scientific">Streptomyces katrae</name>
    <dbReference type="NCBI Taxonomy" id="68223"/>
    <lineage>
        <taxon>Bacteria</taxon>
        <taxon>Bacillati</taxon>
        <taxon>Actinomycetota</taxon>
        <taxon>Actinomycetes</taxon>
        <taxon>Kitasatosporales</taxon>
        <taxon>Streptomycetaceae</taxon>
        <taxon>Streptomyces</taxon>
    </lineage>
</organism>
<dbReference type="PATRIC" id="fig|68223.7.peg.7357"/>
<reference evidence="1 2" key="1">
    <citation type="submission" date="2015-02" db="EMBL/GenBank/DDBJ databases">
        <authorList>
            <person name="Ju K.-S."/>
            <person name="Doroghazi J.R."/>
            <person name="Metcalf W."/>
        </authorList>
    </citation>
    <scope>NUCLEOTIDE SEQUENCE [LARGE SCALE GENOMIC DNA]</scope>
    <source>
        <strain evidence="1 2">NRRL ISP-5550</strain>
    </source>
</reference>
<accession>A0A0F4JJ70</accession>
<protein>
    <submittedName>
        <fullName evidence="1">Uncharacterized protein</fullName>
    </submittedName>
</protein>
<dbReference type="OrthoDB" id="3364225at2"/>
<name>A0A0F4JJ70_9ACTN</name>
<keyword evidence="2" id="KW-1185">Reference proteome</keyword>
<comment type="caution">
    <text evidence="1">The sequence shown here is derived from an EMBL/GenBank/DDBJ whole genome shotgun (WGS) entry which is preliminary data.</text>
</comment>
<evidence type="ECO:0000313" key="1">
    <source>
        <dbReference type="EMBL" id="KJY32986.1"/>
    </source>
</evidence>
<proteinExistence type="predicted"/>